<keyword evidence="2" id="KW-1185">Reference proteome</keyword>
<dbReference type="EMBL" id="LGUF01000007">
    <property type="protein sequence ID" value="KON88939.1"/>
    <property type="molecule type" value="Genomic_DNA"/>
</dbReference>
<dbReference type="PATRIC" id="fig|1459.3.peg.4529"/>
<protein>
    <submittedName>
        <fullName evidence="1">Uncharacterized protein</fullName>
    </submittedName>
</protein>
<reference evidence="2" key="1">
    <citation type="submission" date="2015-07" db="EMBL/GenBank/DDBJ databases">
        <title>Fjat-10036 dsm4.</title>
        <authorList>
            <person name="Liu B."/>
            <person name="Wang J."/>
            <person name="Zhu Y."/>
            <person name="Liu G."/>
            <person name="Chen Q."/>
            <person name="Chen Z."/>
            <person name="Lan J."/>
            <person name="Che J."/>
            <person name="Ge C."/>
            <person name="Shi H."/>
            <person name="Pan Z."/>
            <person name="Liu X."/>
        </authorList>
    </citation>
    <scope>NUCLEOTIDE SEQUENCE [LARGE SCALE GENOMIC DNA]</scope>
    <source>
        <strain evidence="2">DSM 4</strain>
    </source>
</reference>
<dbReference type="AlphaFoldDB" id="A0A0M0GGH3"/>
<accession>A0A0M0GGH3</accession>
<evidence type="ECO:0000313" key="2">
    <source>
        <dbReference type="Proteomes" id="UP000037109"/>
    </source>
</evidence>
<dbReference type="OrthoDB" id="275270at2"/>
<organism evidence="1 2">
    <name type="scientific">Sporosarcina globispora</name>
    <name type="common">Bacillus globisporus</name>
    <dbReference type="NCBI Taxonomy" id="1459"/>
    <lineage>
        <taxon>Bacteria</taxon>
        <taxon>Bacillati</taxon>
        <taxon>Bacillota</taxon>
        <taxon>Bacilli</taxon>
        <taxon>Bacillales</taxon>
        <taxon>Caryophanaceae</taxon>
        <taxon>Sporosarcina</taxon>
    </lineage>
</organism>
<proteinExistence type="predicted"/>
<dbReference type="RefSeq" id="WP_053436325.1">
    <property type="nucleotide sequence ID" value="NZ_LGUF01000007.1"/>
</dbReference>
<comment type="caution">
    <text evidence="1">The sequence shown here is derived from an EMBL/GenBank/DDBJ whole genome shotgun (WGS) entry which is preliminary data.</text>
</comment>
<sequence>MSTKFRWAVLLCNCQGTSTNQTAQQFFVNLFTPGLGGAIDYWSDMSFGELDLTNSSVFSWVTLSITTAQALNTRRSDAINMGIDAHKAAGHDLRGFDQILVYIDVPFIGQNITEGGQQGAGSAQGRVLTDQGVMRSDFIMHEMGHGHGLKDESYDIMGNAYGDPYCIMSAMSYGGTDPTFMDPRFGPSGPSLCSPYIFSKNWLPQQNTVLIESNGKWPKTTHLTLSPFERGTTGSPQVAIIRFTHPFTTSYFIDYHQAAGWDRGLSQDAVVIRQYRPDGKSYYAGRIATSVAHVGGVVLLPEGGYLDKQFDLSVDTTRVLADGRVELTIAPAAALQTLSVRTVARNKLGLNSGFSIRGSIMRPGTNSLRWSLVEILGD</sequence>
<gene>
    <name evidence="1" type="ORF">AF332_20525</name>
</gene>
<dbReference type="Proteomes" id="UP000037109">
    <property type="component" value="Unassembled WGS sequence"/>
</dbReference>
<name>A0A0M0GGH3_SPOGL</name>
<evidence type="ECO:0000313" key="1">
    <source>
        <dbReference type="EMBL" id="KON88939.1"/>
    </source>
</evidence>